<proteinExistence type="predicted"/>
<dbReference type="Pfam" id="PF13967">
    <property type="entry name" value="RSN1_TM"/>
    <property type="match status" value="1"/>
</dbReference>
<dbReference type="Proteomes" id="UP000233524">
    <property type="component" value="Unassembled WGS sequence"/>
</dbReference>
<organism evidence="3 4">
    <name type="scientific">Lomentospora prolificans</name>
    <dbReference type="NCBI Taxonomy" id="41688"/>
    <lineage>
        <taxon>Eukaryota</taxon>
        <taxon>Fungi</taxon>
        <taxon>Dikarya</taxon>
        <taxon>Ascomycota</taxon>
        <taxon>Pezizomycotina</taxon>
        <taxon>Sordariomycetes</taxon>
        <taxon>Hypocreomycetidae</taxon>
        <taxon>Microascales</taxon>
        <taxon>Microascaceae</taxon>
        <taxon>Lomentospora</taxon>
    </lineage>
</organism>
<feature type="domain" description="CSC1/OSCA1-like N-terminal transmembrane" evidence="2">
    <location>
        <begin position="52"/>
        <end position="88"/>
    </location>
</feature>
<feature type="transmembrane region" description="Helical" evidence="1">
    <location>
        <begin position="49"/>
        <end position="73"/>
    </location>
</feature>
<dbReference type="EMBL" id="NLAX01000701">
    <property type="protein sequence ID" value="PKS07447.1"/>
    <property type="molecule type" value="Genomic_DNA"/>
</dbReference>
<gene>
    <name evidence="3" type="ORF">jhhlp_006051</name>
</gene>
<dbReference type="AlphaFoldDB" id="A0A2N3N4U4"/>
<evidence type="ECO:0000313" key="4">
    <source>
        <dbReference type="Proteomes" id="UP000233524"/>
    </source>
</evidence>
<name>A0A2N3N4U4_9PEZI</name>
<keyword evidence="1" id="KW-0472">Membrane</keyword>
<keyword evidence="4" id="KW-1185">Reference proteome</keyword>
<sequence length="98" mass="10741">MAWPPLLQARVSLNISEDDDGRIGSAQDNSTGGGTLSKIDFQPKNSASLASLFSTLIPVLIYAAVCILIFWCLRHRLPRVYSPRTILTSLLPQYVPPS</sequence>
<dbReference type="VEuPathDB" id="FungiDB:jhhlp_006051"/>
<protein>
    <recommendedName>
        <fullName evidence="2">CSC1/OSCA1-like N-terminal transmembrane domain-containing protein</fullName>
    </recommendedName>
</protein>
<dbReference type="InParanoid" id="A0A2N3N4U4"/>
<dbReference type="InterPro" id="IPR032880">
    <property type="entry name" value="CSC1/OSCA1-like_N"/>
</dbReference>
<comment type="caution">
    <text evidence="3">The sequence shown here is derived from an EMBL/GenBank/DDBJ whole genome shotgun (WGS) entry which is preliminary data.</text>
</comment>
<keyword evidence="1" id="KW-0812">Transmembrane</keyword>
<keyword evidence="1" id="KW-1133">Transmembrane helix</keyword>
<evidence type="ECO:0000313" key="3">
    <source>
        <dbReference type="EMBL" id="PKS07447.1"/>
    </source>
</evidence>
<evidence type="ECO:0000259" key="2">
    <source>
        <dbReference type="Pfam" id="PF13967"/>
    </source>
</evidence>
<reference evidence="3 4" key="1">
    <citation type="journal article" date="2017" name="G3 (Bethesda)">
        <title>First Draft Genome Sequence of the Pathogenic Fungus Lomentospora prolificans (Formerly Scedosporium prolificans).</title>
        <authorList>
            <person name="Luo R."/>
            <person name="Zimin A."/>
            <person name="Workman R."/>
            <person name="Fan Y."/>
            <person name="Pertea G."/>
            <person name="Grossman N."/>
            <person name="Wear M.P."/>
            <person name="Jia B."/>
            <person name="Miller H."/>
            <person name="Casadevall A."/>
            <person name="Timp W."/>
            <person name="Zhang S.X."/>
            <person name="Salzberg S.L."/>
        </authorList>
    </citation>
    <scope>NUCLEOTIDE SEQUENCE [LARGE SCALE GENOMIC DNA]</scope>
    <source>
        <strain evidence="3 4">JHH-5317</strain>
    </source>
</reference>
<evidence type="ECO:0000256" key="1">
    <source>
        <dbReference type="SAM" id="Phobius"/>
    </source>
</evidence>
<dbReference type="OrthoDB" id="1076608at2759"/>
<accession>A0A2N3N4U4</accession>